<reference evidence="1 2" key="1">
    <citation type="submission" date="2014-09" db="EMBL/GenBank/DDBJ databases">
        <authorList>
            <person name="McGinnis J.M."/>
            <person name="Wolfgang W.J."/>
        </authorList>
    </citation>
    <scope>NUCLEOTIDE SEQUENCE [LARGE SCALE GENOMIC DNA]</scope>
    <source>
        <strain evidence="1 2">HAMBI 3106</strain>
    </source>
</reference>
<dbReference type="PANTHER" id="PTHR43611">
    <property type="entry name" value="ALPHA-D-GLUCOSE 1-PHOSPHATE PHOSPHATASE"/>
    <property type="match status" value="1"/>
</dbReference>
<dbReference type="STRING" id="690417.IC63_12090"/>
<protein>
    <submittedName>
        <fullName evidence="1">Haloacid dehalogenase</fullName>
    </submittedName>
</protein>
<comment type="caution">
    <text evidence="1">The sequence shown here is derived from an EMBL/GenBank/DDBJ whole genome shotgun (WGS) entry which is preliminary data.</text>
</comment>
<sequence>MNIVFDIGNVLVRWDLHRAFSDHFDSPELIEAYLQEVGFHDWNRLQDGGRSWADASADLRARHGERAHPATDYPARHAETIAEPIEGTWALVGRLAARGHALYAITNWSAETWPDAQRLHPRLSRVFRDLVVSGQEKLLKPDAAIFCLLCERNGLDPAECLFIDDSAANVAGARAFGMDAVVFTTPEALETDLAERGLL</sequence>
<proteinExistence type="predicted"/>
<dbReference type="EMBL" id="JRKS01000042">
    <property type="protein sequence ID" value="KGJ04406.1"/>
    <property type="molecule type" value="Genomic_DNA"/>
</dbReference>
<dbReference type="SFLD" id="SFLDS00003">
    <property type="entry name" value="Haloacid_Dehalogenase"/>
    <property type="match status" value="1"/>
</dbReference>
<dbReference type="Gene3D" id="3.40.50.1000">
    <property type="entry name" value="HAD superfamily/HAD-like"/>
    <property type="match status" value="1"/>
</dbReference>
<name>A0A099F2D4_9RHOB</name>
<dbReference type="Pfam" id="PF00702">
    <property type="entry name" value="Hydrolase"/>
    <property type="match status" value="1"/>
</dbReference>
<dbReference type="Proteomes" id="UP000029917">
    <property type="component" value="Unassembled WGS sequence"/>
</dbReference>
<dbReference type="PANTHER" id="PTHR43611:SF3">
    <property type="entry name" value="FLAVIN MONONUCLEOTIDE HYDROLASE 1, CHLOROPLATIC"/>
    <property type="match status" value="1"/>
</dbReference>
<evidence type="ECO:0000313" key="1">
    <source>
        <dbReference type="EMBL" id="KGJ04406.1"/>
    </source>
</evidence>
<accession>A0A099F2D4</accession>
<dbReference type="AlphaFoldDB" id="A0A099F2D4"/>
<dbReference type="OrthoDB" id="9807742at2"/>
<keyword evidence="2" id="KW-1185">Reference proteome</keyword>
<dbReference type="NCBIfam" id="TIGR01509">
    <property type="entry name" value="HAD-SF-IA-v3"/>
    <property type="match status" value="1"/>
</dbReference>
<dbReference type="CDD" id="cd02603">
    <property type="entry name" value="HAD_sEH-N_like"/>
    <property type="match status" value="1"/>
</dbReference>
<dbReference type="InterPro" id="IPR006439">
    <property type="entry name" value="HAD-SF_hydro_IA"/>
</dbReference>
<evidence type="ECO:0000313" key="2">
    <source>
        <dbReference type="Proteomes" id="UP000029917"/>
    </source>
</evidence>
<organism evidence="1 2">
    <name type="scientific">Paracoccus sphaerophysae</name>
    <dbReference type="NCBI Taxonomy" id="690417"/>
    <lineage>
        <taxon>Bacteria</taxon>
        <taxon>Pseudomonadati</taxon>
        <taxon>Pseudomonadota</taxon>
        <taxon>Alphaproteobacteria</taxon>
        <taxon>Rhodobacterales</taxon>
        <taxon>Paracoccaceae</taxon>
        <taxon>Paracoccus</taxon>
    </lineage>
</organism>
<dbReference type="SFLD" id="SFLDG01129">
    <property type="entry name" value="C1.5:_HAD__Beta-PGM__Phosphata"/>
    <property type="match status" value="1"/>
</dbReference>
<dbReference type="SUPFAM" id="SSF56784">
    <property type="entry name" value="HAD-like"/>
    <property type="match status" value="1"/>
</dbReference>
<dbReference type="InterPro" id="IPR023214">
    <property type="entry name" value="HAD_sf"/>
</dbReference>
<dbReference type="PRINTS" id="PR00413">
    <property type="entry name" value="HADHALOGNASE"/>
</dbReference>
<dbReference type="RefSeq" id="WP_036720601.1">
    <property type="nucleotide sequence ID" value="NZ_JRKS01000042.1"/>
</dbReference>
<gene>
    <name evidence="1" type="ORF">IC63_12090</name>
</gene>
<reference evidence="1 2" key="2">
    <citation type="submission" date="2014-10" db="EMBL/GenBank/DDBJ databases">
        <title>Paracoccus sanguinis sp. nov., isolated from clinical specimens of New York State patients.</title>
        <authorList>
            <person name="Mingle L.A."/>
            <person name="Cole J.A."/>
            <person name="Lapierre P."/>
            <person name="Musser K.A."/>
        </authorList>
    </citation>
    <scope>NUCLEOTIDE SEQUENCE [LARGE SCALE GENOMIC DNA]</scope>
    <source>
        <strain evidence="1 2">HAMBI 3106</strain>
    </source>
</reference>
<dbReference type="InterPro" id="IPR036412">
    <property type="entry name" value="HAD-like_sf"/>
</dbReference>